<name>A0A6M3KKT8_9ZZZZ</name>
<evidence type="ECO:0000313" key="1">
    <source>
        <dbReference type="EMBL" id="QJA65896.1"/>
    </source>
</evidence>
<reference evidence="2" key="1">
    <citation type="submission" date="2020-03" db="EMBL/GenBank/DDBJ databases">
        <title>The deep terrestrial virosphere.</title>
        <authorList>
            <person name="Holmfeldt K."/>
            <person name="Nilsson E."/>
            <person name="Simone D."/>
            <person name="Lopez-Fernandez M."/>
            <person name="Wu X."/>
            <person name="de Brujin I."/>
            <person name="Lundin D."/>
            <person name="Andersson A."/>
            <person name="Bertilsson S."/>
            <person name="Dopson M."/>
        </authorList>
    </citation>
    <scope>NUCLEOTIDE SEQUENCE</scope>
    <source>
        <strain evidence="2">MM415A00434</strain>
        <strain evidence="1">MM415B00370</strain>
    </source>
</reference>
<proteinExistence type="predicted"/>
<organism evidence="2">
    <name type="scientific">viral metagenome</name>
    <dbReference type="NCBI Taxonomy" id="1070528"/>
    <lineage>
        <taxon>unclassified sequences</taxon>
        <taxon>metagenomes</taxon>
        <taxon>organismal metagenomes</taxon>
    </lineage>
</organism>
<dbReference type="AlphaFoldDB" id="A0A6M3KKT8"/>
<dbReference type="EMBL" id="MT141546">
    <property type="protein sequence ID" value="QJA65896.1"/>
    <property type="molecule type" value="Genomic_DNA"/>
</dbReference>
<sequence>MKLMVAIILTDGNTGESSSLSWNPDGDIVKELLLKFPEKVSLNPIHVPQWDREIMDFLEERFIQEEPEEAHKEYGLYPRGVEFILVNPNGSILHCDL</sequence>
<protein>
    <submittedName>
        <fullName evidence="2">Uncharacterized protein</fullName>
    </submittedName>
</protein>
<accession>A0A6M3KKT8</accession>
<gene>
    <name evidence="2" type="ORF">MM415A00434_0019</name>
    <name evidence="1" type="ORF">MM415B00370_0014</name>
</gene>
<dbReference type="EMBL" id="MT142483">
    <property type="protein sequence ID" value="QJA82244.1"/>
    <property type="molecule type" value="Genomic_DNA"/>
</dbReference>
<evidence type="ECO:0000313" key="2">
    <source>
        <dbReference type="EMBL" id="QJA82244.1"/>
    </source>
</evidence>